<dbReference type="Proteomes" id="UP000692954">
    <property type="component" value="Unassembled WGS sequence"/>
</dbReference>
<keyword evidence="2" id="KW-1185">Reference proteome</keyword>
<evidence type="ECO:0000313" key="2">
    <source>
        <dbReference type="Proteomes" id="UP000692954"/>
    </source>
</evidence>
<sequence>MLIILCQEMKQLFTHELDIWKFTFPQIKTVKDLAKNGELVDIMINFYPRFYGLEIVRQIYFNHLLEFLNCETSARKFQTKLTKINFKVQQKTCEF</sequence>
<dbReference type="AlphaFoldDB" id="A0A8S1Q8Y6"/>
<gene>
    <name evidence="1" type="ORF">PSON_ATCC_30995.1.T0990194</name>
</gene>
<proteinExistence type="predicted"/>
<reference evidence="1" key="1">
    <citation type="submission" date="2021-01" db="EMBL/GenBank/DDBJ databases">
        <authorList>
            <consortium name="Genoscope - CEA"/>
            <person name="William W."/>
        </authorList>
    </citation>
    <scope>NUCLEOTIDE SEQUENCE</scope>
</reference>
<accession>A0A8S1Q8Y6</accession>
<dbReference type="EMBL" id="CAJJDN010000099">
    <property type="protein sequence ID" value="CAD8112032.1"/>
    <property type="molecule type" value="Genomic_DNA"/>
</dbReference>
<protein>
    <submittedName>
        <fullName evidence="1">Uncharacterized protein</fullName>
    </submittedName>
</protein>
<evidence type="ECO:0000313" key="1">
    <source>
        <dbReference type="EMBL" id="CAD8112032.1"/>
    </source>
</evidence>
<organism evidence="1 2">
    <name type="scientific">Paramecium sonneborni</name>
    <dbReference type="NCBI Taxonomy" id="65129"/>
    <lineage>
        <taxon>Eukaryota</taxon>
        <taxon>Sar</taxon>
        <taxon>Alveolata</taxon>
        <taxon>Ciliophora</taxon>
        <taxon>Intramacronucleata</taxon>
        <taxon>Oligohymenophorea</taxon>
        <taxon>Peniculida</taxon>
        <taxon>Parameciidae</taxon>
        <taxon>Paramecium</taxon>
    </lineage>
</organism>
<name>A0A8S1Q8Y6_9CILI</name>
<comment type="caution">
    <text evidence="1">The sequence shown here is derived from an EMBL/GenBank/DDBJ whole genome shotgun (WGS) entry which is preliminary data.</text>
</comment>